<dbReference type="SUPFAM" id="SSF53850">
    <property type="entry name" value="Periplasmic binding protein-like II"/>
    <property type="match status" value="1"/>
</dbReference>
<dbReference type="EMBL" id="FQVF01000003">
    <property type="protein sequence ID" value="SHE72668.1"/>
    <property type="molecule type" value="Genomic_DNA"/>
</dbReference>
<dbReference type="PANTHER" id="PTHR42928:SF5">
    <property type="entry name" value="BLR1237 PROTEIN"/>
    <property type="match status" value="1"/>
</dbReference>
<dbReference type="STRING" id="1122206.SAMN02745753_00751"/>
<sequence length="328" mass="34853">MKIKNAVIAISLATSSVVMGLGASTVYADWPTKDIHLVVPYSAGGNTDVLSRQVADLLQKELDVNIIVENRPGAGSTVATGRLARGGRDADHTILMASPGHVIGASIYPNLPYDAVSDFKFIEKLLDAPNIMVVPSSSPYNTVAEFITAAKSKPMTFSHPGVGSSIHMSGELFKTLTKTKLTAVPFPGSGAALPALLSGDVDVSFENASTVLPHIQSGGLKALAVTSKTRFKALPNVPTVIETEGYDLGGFVTTVWNGVIAGNDFPDEGVEVLQAALQRVKERKEFTEFIDKMGAEKSSVSGEEFKSFIASEVERWKMVAEEAGVRQN</sequence>
<evidence type="ECO:0000313" key="3">
    <source>
        <dbReference type="EMBL" id="SHE72668.1"/>
    </source>
</evidence>
<feature type="signal peptide" evidence="2">
    <location>
        <begin position="1"/>
        <end position="28"/>
    </location>
</feature>
<organism evidence="3 4">
    <name type="scientific">Marinomonas polaris DSM 16579</name>
    <dbReference type="NCBI Taxonomy" id="1122206"/>
    <lineage>
        <taxon>Bacteria</taxon>
        <taxon>Pseudomonadati</taxon>
        <taxon>Pseudomonadota</taxon>
        <taxon>Gammaproteobacteria</taxon>
        <taxon>Oceanospirillales</taxon>
        <taxon>Oceanospirillaceae</taxon>
        <taxon>Marinomonas</taxon>
    </lineage>
</organism>
<name>A0A1M4VUQ2_9GAMM</name>
<dbReference type="InterPro" id="IPR005064">
    <property type="entry name" value="BUG"/>
</dbReference>
<proteinExistence type="inferred from homology"/>
<keyword evidence="3" id="KW-0675">Receptor</keyword>
<dbReference type="Pfam" id="PF03401">
    <property type="entry name" value="TctC"/>
    <property type="match status" value="1"/>
</dbReference>
<keyword evidence="2" id="KW-0732">Signal</keyword>
<dbReference type="PANTHER" id="PTHR42928">
    <property type="entry name" value="TRICARBOXYLATE-BINDING PROTEIN"/>
    <property type="match status" value="1"/>
</dbReference>
<dbReference type="Gene3D" id="3.40.190.150">
    <property type="entry name" value="Bordetella uptake gene, domain 1"/>
    <property type="match status" value="1"/>
</dbReference>
<dbReference type="PIRSF" id="PIRSF017082">
    <property type="entry name" value="YflP"/>
    <property type="match status" value="1"/>
</dbReference>
<dbReference type="RefSeq" id="WP_072838378.1">
    <property type="nucleotide sequence ID" value="NZ_FQVF01000003.1"/>
</dbReference>
<evidence type="ECO:0000313" key="4">
    <source>
        <dbReference type="Proteomes" id="UP000184517"/>
    </source>
</evidence>
<dbReference type="OrthoDB" id="5171643at2"/>
<reference evidence="4" key="1">
    <citation type="submission" date="2016-11" db="EMBL/GenBank/DDBJ databases">
        <authorList>
            <person name="Varghese N."/>
            <person name="Submissions S."/>
        </authorList>
    </citation>
    <scope>NUCLEOTIDE SEQUENCE [LARGE SCALE GENOMIC DNA]</scope>
    <source>
        <strain evidence="4">DSM 16579</strain>
    </source>
</reference>
<dbReference type="CDD" id="cd07012">
    <property type="entry name" value="PBP2_Bug_TTT"/>
    <property type="match status" value="1"/>
</dbReference>
<protein>
    <submittedName>
        <fullName evidence="3">Tripartite-type tricarboxylate transporter, receptor component TctC</fullName>
    </submittedName>
</protein>
<feature type="chain" id="PRO_5012815788" evidence="2">
    <location>
        <begin position="29"/>
        <end position="328"/>
    </location>
</feature>
<dbReference type="InterPro" id="IPR042100">
    <property type="entry name" value="Bug_dom1"/>
</dbReference>
<gene>
    <name evidence="3" type="ORF">SAMN02745753_00751</name>
</gene>
<dbReference type="Gene3D" id="3.40.190.10">
    <property type="entry name" value="Periplasmic binding protein-like II"/>
    <property type="match status" value="1"/>
</dbReference>
<dbReference type="AlphaFoldDB" id="A0A1M4VUQ2"/>
<evidence type="ECO:0000256" key="1">
    <source>
        <dbReference type="ARBA" id="ARBA00006987"/>
    </source>
</evidence>
<evidence type="ECO:0000256" key="2">
    <source>
        <dbReference type="SAM" id="SignalP"/>
    </source>
</evidence>
<dbReference type="Proteomes" id="UP000184517">
    <property type="component" value="Unassembled WGS sequence"/>
</dbReference>
<accession>A0A1M4VUQ2</accession>
<keyword evidence="4" id="KW-1185">Reference proteome</keyword>
<comment type="similarity">
    <text evidence="1">Belongs to the UPF0065 (bug) family.</text>
</comment>